<name>A0A4Z2GQZ6_9TELE</name>
<sequence length="125" mass="13799">MSGCQIPAASSQSLCVARRRQRKAQRRAVEEDLVMRSVNIWQLGENTTAGSSGALTGTTSTWPCSSSAGFVEAVIGRIVADVMRQKSFFSAFLNSRLIRQYRMGFRQLLECARHTDTGNTYTCVV</sequence>
<evidence type="ECO:0000313" key="1">
    <source>
        <dbReference type="EMBL" id="TNN55525.1"/>
    </source>
</evidence>
<comment type="caution">
    <text evidence="1">The sequence shown here is derived from an EMBL/GenBank/DDBJ whole genome shotgun (WGS) entry which is preliminary data.</text>
</comment>
<accession>A0A4Z2GQZ6</accession>
<dbReference type="EMBL" id="SRLO01000453">
    <property type="protein sequence ID" value="TNN55525.1"/>
    <property type="molecule type" value="Genomic_DNA"/>
</dbReference>
<proteinExistence type="predicted"/>
<dbReference type="AlphaFoldDB" id="A0A4Z2GQZ6"/>
<protein>
    <submittedName>
        <fullName evidence="1">Uncharacterized protein</fullName>
    </submittedName>
</protein>
<gene>
    <name evidence="1" type="ORF">EYF80_034267</name>
</gene>
<reference evidence="1 2" key="1">
    <citation type="submission" date="2019-03" db="EMBL/GenBank/DDBJ databases">
        <title>First draft genome of Liparis tanakae, snailfish: a comprehensive survey of snailfish specific genes.</title>
        <authorList>
            <person name="Kim W."/>
            <person name="Song I."/>
            <person name="Jeong J.-H."/>
            <person name="Kim D."/>
            <person name="Kim S."/>
            <person name="Ryu S."/>
            <person name="Song J.Y."/>
            <person name="Lee S.K."/>
        </authorList>
    </citation>
    <scope>NUCLEOTIDE SEQUENCE [LARGE SCALE GENOMIC DNA]</scope>
    <source>
        <tissue evidence="1">Muscle</tissue>
    </source>
</reference>
<organism evidence="1 2">
    <name type="scientific">Liparis tanakae</name>
    <name type="common">Tanaka's snailfish</name>
    <dbReference type="NCBI Taxonomy" id="230148"/>
    <lineage>
        <taxon>Eukaryota</taxon>
        <taxon>Metazoa</taxon>
        <taxon>Chordata</taxon>
        <taxon>Craniata</taxon>
        <taxon>Vertebrata</taxon>
        <taxon>Euteleostomi</taxon>
        <taxon>Actinopterygii</taxon>
        <taxon>Neopterygii</taxon>
        <taxon>Teleostei</taxon>
        <taxon>Neoteleostei</taxon>
        <taxon>Acanthomorphata</taxon>
        <taxon>Eupercaria</taxon>
        <taxon>Perciformes</taxon>
        <taxon>Cottioidei</taxon>
        <taxon>Cottales</taxon>
        <taxon>Liparidae</taxon>
        <taxon>Liparis</taxon>
    </lineage>
</organism>
<keyword evidence="2" id="KW-1185">Reference proteome</keyword>
<evidence type="ECO:0000313" key="2">
    <source>
        <dbReference type="Proteomes" id="UP000314294"/>
    </source>
</evidence>
<dbReference type="Proteomes" id="UP000314294">
    <property type="component" value="Unassembled WGS sequence"/>
</dbReference>